<name>A0ABR4IKN6_9EURO</name>
<dbReference type="CDD" id="cd01833">
    <property type="entry name" value="XynB_like"/>
    <property type="match status" value="1"/>
</dbReference>
<dbReference type="Gene3D" id="2.130.10.130">
    <property type="entry name" value="Integrin alpha, N-terminal"/>
    <property type="match status" value="1"/>
</dbReference>
<evidence type="ECO:0000313" key="5">
    <source>
        <dbReference type="Proteomes" id="UP001610446"/>
    </source>
</evidence>
<feature type="chain" id="PRO_5046306960" description="SGNH hydrolase-type esterase domain-containing protein" evidence="2">
    <location>
        <begin position="41"/>
        <end position="712"/>
    </location>
</feature>
<sequence length="712" mass="76762">MAPPGPFRTPRQRQRQRQSVWAMLTAFILLAMMGVQLAHAADLQPRAPIANGVELRVLALGDSITYGAGDANYNGYRGPLYARLTARGNTVDMVGRQRSGTFADTAHEGYRGFFISEIGASSSLGRYAAPNIVLMHAGTNDMHKNIDILNAPSRLGDLIELVFETAPDAVIFVAQIIPANNAVKQARINDFNAAVPRVVQGFLDKGKKVVIVRMDRALSVADLHDELHPSVAGYAKMADAWYEAIEAADVDGLITKPGKAMAPPPTPAGPENCRPSPNWYKTGAKALGPQAAYNDGPFKPNWAKRGVIAGGACPRSKVHFFDLDGDGLKDYGCVQPQNGATSVWRNIPDANGRASGEWEALGEIATGRDGRDGTGVMFADLNGDGFDDYIYVADNGEVEGFINLGSRNADGVWRWKGLGRIAGGVGATNETLQLVDLNGDGRADFCIVNQETGEVTGWWNTGISDMPDYHKVGVIATGESFGPDSKVILADLSGNGRADYLMVGLHGKMTGFINRRQEKGVVPRWMMIFDVADGPEGTEQDEVFLVDITGDGKADYLRVNEKNGRTELWENLGTGGKFQVGDGVMLADLNGDGVADYFWVDQDGRGYGYINAGGPLDAWHSVGRIAEGTGNGRSRVHTAVLTSSGRADYVVVEESIGQASWWENLGPDTDYAWQARGVFATGPKNTVETKFGWKFDSRNVRFAEYGPLPLCS</sequence>
<dbReference type="SUPFAM" id="SSF69318">
    <property type="entry name" value="Integrin alpha N-terminal domain"/>
    <property type="match status" value="2"/>
</dbReference>
<feature type="signal peptide" evidence="2">
    <location>
        <begin position="1"/>
        <end position="40"/>
    </location>
</feature>
<comment type="caution">
    <text evidence="4">The sequence shown here is derived from an EMBL/GenBank/DDBJ whole genome shotgun (WGS) entry which is preliminary data.</text>
</comment>
<organism evidence="4 5">
    <name type="scientific">Aspergillus pseudoustus</name>
    <dbReference type="NCBI Taxonomy" id="1810923"/>
    <lineage>
        <taxon>Eukaryota</taxon>
        <taxon>Fungi</taxon>
        <taxon>Dikarya</taxon>
        <taxon>Ascomycota</taxon>
        <taxon>Pezizomycotina</taxon>
        <taxon>Eurotiomycetes</taxon>
        <taxon>Eurotiomycetidae</taxon>
        <taxon>Eurotiales</taxon>
        <taxon>Aspergillaceae</taxon>
        <taxon>Aspergillus</taxon>
        <taxon>Aspergillus subgen. Nidulantes</taxon>
    </lineage>
</organism>
<evidence type="ECO:0000313" key="4">
    <source>
        <dbReference type="EMBL" id="KAL2828335.1"/>
    </source>
</evidence>
<protein>
    <recommendedName>
        <fullName evidence="3">SGNH hydrolase-type esterase domain-containing protein</fullName>
    </recommendedName>
</protein>
<proteinExistence type="predicted"/>
<dbReference type="InterPro" id="IPR028994">
    <property type="entry name" value="Integrin_alpha_N"/>
</dbReference>
<keyword evidence="5" id="KW-1185">Reference proteome</keyword>
<evidence type="ECO:0000256" key="1">
    <source>
        <dbReference type="ARBA" id="ARBA00022729"/>
    </source>
</evidence>
<dbReference type="Pfam" id="PF13517">
    <property type="entry name" value="FG-GAP_3"/>
    <property type="match status" value="2"/>
</dbReference>
<dbReference type="EMBL" id="JBFXLU010000368">
    <property type="protein sequence ID" value="KAL2828335.1"/>
    <property type="molecule type" value="Genomic_DNA"/>
</dbReference>
<evidence type="ECO:0000259" key="3">
    <source>
        <dbReference type="Pfam" id="PF13472"/>
    </source>
</evidence>
<feature type="domain" description="SGNH hydrolase-type esterase" evidence="3">
    <location>
        <begin position="59"/>
        <end position="235"/>
    </location>
</feature>
<dbReference type="Proteomes" id="UP001610446">
    <property type="component" value="Unassembled WGS sequence"/>
</dbReference>
<dbReference type="Pfam" id="PF13472">
    <property type="entry name" value="Lipase_GDSL_2"/>
    <property type="match status" value="1"/>
</dbReference>
<gene>
    <name evidence="4" type="ORF">BJY01DRAFT_255398</name>
</gene>
<evidence type="ECO:0000256" key="2">
    <source>
        <dbReference type="SAM" id="SignalP"/>
    </source>
</evidence>
<dbReference type="InterPro" id="IPR036514">
    <property type="entry name" value="SGNH_hydro_sf"/>
</dbReference>
<dbReference type="PANTHER" id="PTHR30383:SF5">
    <property type="entry name" value="SGNH HYDROLASE-TYPE ESTERASE DOMAIN-CONTAINING PROTEIN"/>
    <property type="match status" value="1"/>
</dbReference>
<dbReference type="InterPro" id="IPR051532">
    <property type="entry name" value="Ester_Hydrolysis_Enzymes"/>
</dbReference>
<accession>A0ABR4IKN6</accession>
<dbReference type="SUPFAM" id="SSF52266">
    <property type="entry name" value="SGNH hydrolase"/>
    <property type="match status" value="1"/>
</dbReference>
<keyword evidence="1 2" id="KW-0732">Signal</keyword>
<reference evidence="4 5" key="1">
    <citation type="submission" date="2024-07" db="EMBL/GenBank/DDBJ databases">
        <title>Section-level genome sequencing and comparative genomics of Aspergillus sections Usti and Cavernicolus.</title>
        <authorList>
            <consortium name="Lawrence Berkeley National Laboratory"/>
            <person name="Nybo J.L."/>
            <person name="Vesth T.C."/>
            <person name="Theobald S."/>
            <person name="Frisvad J.C."/>
            <person name="Larsen T.O."/>
            <person name="Kjaerboelling I."/>
            <person name="Rothschild-Mancinelli K."/>
            <person name="Lyhne E.K."/>
            <person name="Kogle M.E."/>
            <person name="Barry K."/>
            <person name="Clum A."/>
            <person name="Na H."/>
            <person name="Ledsgaard L."/>
            <person name="Lin J."/>
            <person name="Lipzen A."/>
            <person name="Kuo A."/>
            <person name="Riley R."/>
            <person name="Mondo S."/>
            <person name="Labutti K."/>
            <person name="Haridas S."/>
            <person name="Pangalinan J."/>
            <person name="Salamov A.A."/>
            <person name="Simmons B.A."/>
            <person name="Magnuson J.K."/>
            <person name="Chen J."/>
            <person name="Drula E."/>
            <person name="Henrissat B."/>
            <person name="Wiebenga A."/>
            <person name="Lubbers R.J."/>
            <person name="Gomes A.C."/>
            <person name="Makela M.R."/>
            <person name="Stajich J."/>
            <person name="Grigoriev I.V."/>
            <person name="Mortensen U.H."/>
            <person name="De Vries R.P."/>
            <person name="Baker S.E."/>
            <person name="Andersen M.R."/>
        </authorList>
    </citation>
    <scope>NUCLEOTIDE SEQUENCE [LARGE SCALE GENOMIC DNA]</scope>
    <source>
        <strain evidence="4 5">CBS 123904</strain>
    </source>
</reference>
<dbReference type="InterPro" id="IPR013830">
    <property type="entry name" value="SGNH_hydro"/>
</dbReference>
<dbReference type="PANTHER" id="PTHR30383">
    <property type="entry name" value="THIOESTERASE 1/PROTEASE 1/LYSOPHOSPHOLIPASE L1"/>
    <property type="match status" value="1"/>
</dbReference>
<dbReference type="InterPro" id="IPR013517">
    <property type="entry name" value="FG-GAP"/>
</dbReference>
<dbReference type="Gene3D" id="3.40.50.1110">
    <property type="entry name" value="SGNH hydrolase"/>
    <property type="match status" value="1"/>
</dbReference>